<dbReference type="PANTHER" id="PTHR41523">
    <property type="entry name" value="TWO-COMPONENT SYSTEM SENSOR PROTEIN"/>
    <property type="match status" value="1"/>
</dbReference>
<protein>
    <recommendedName>
        <fullName evidence="2">histidine kinase</fullName>
        <ecNumber evidence="2">2.7.13.3</ecNumber>
    </recommendedName>
</protein>
<evidence type="ECO:0000256" key="3">
    <source>
        <dbReference type="ARBA" id="ARBA00022553"/>
    </source>
</evidence>
<name>A0ABS6XJS9_9SPHN</name>
<evidence type="ECO:0000256" key="5">
    <source>
        <dbReference type="ARBA" id="ARBA00022741"/>
    </source>
</evidence>
<feature type="domain" description="HAMP" evidence="9">
    <location>
        <begin position="266"/>
        <end position="320"/>
    </location>
</feature>
<dbReference type="Proteomes" id="UP001197214">
    <property type="component" value="Unassembled WGS sequence"/>
</dbReference>
<dbReference type="InterPro" id="IPR003660">
    <property type="entry name" value="HAMP_dom"/>
</dbReference>
<dbReference type="InterPro" id="IPR011495">
    <property type="entry name" value="Sig_transdc_His_kin_sub2_dim/P"/>
</dbReference>
<keyword evidence="3" id="KW-0597">Phosphoprotein</keyword>
<dbReference type="EMBL" id="JAHWZX010000002">
    <property type="protein sequence ID" value="MBW4329700.1"/>
    <property type="molecule type" value="Genomic_DNA"/>
</dbReference>
<keyword evidence="11" id="KW-1185">Reference proteome</keyword>
<gene>
    <name evidence="10" type="ORF">KY084_02270</name>
</gene>
<keyword evidence="5" id="KW-0547">Nucleotide-binding</keyword>
<keyword evidence="8" id="KW-0812">Transmembrane</keyword>
<accession>A0ABS6XJS9</accession>
<keyword evidence="7" id="KW-0067">ATP-binding</keyword>
<comment type="caution">
    <text evidence="10">The sequence shown here is derived from an EMBL/GenBank/DDBJ whole genome shotgun (WGS) entry which is preliminary data.</text>
</comment>
<dbReference type="RefSeq" id="WP_219236825.1">
    <property type="nucleotide sequence ID" value="NZ_JAHWZX010000002.1"/>
</dbReference>
<dbReference type="Pfam" id="PF07568">
    <property type="entry name" value="HisKA_2"/>
    <property type="match status" value="1"/>
</dbReference>
<dbReference type="GO" id="GO:0016301">
    <property type="term" value="F:kinase activity"/>
    <property type="evidence" value="ECO:0007669"/>
    <property type="project" value="UniProtKB-KW"/>
</dbReference>
<keyword evidence="4" id="KW-0808">Transferase</keyword>
<evidence type="ECO:0000313" key="11">
    <source>
        <dbReference type="Proteomes" id="UP001197214"/>
    </source>
</evidence>
<sequence>MTDSGPQRDEAERPASALARVPTGAKVFLILSGGLLPLALIALFATLQTTRVADLEARARLRVAAAEGSRALANELVGDMTALRVALNTLERDPDNRPGCARVQGVFAQQFAAGTKFAVFGPQDRLLCGEAMGYAPPVPEPDERFSAEIIEKEGVLLSVRSDQSSAHALAFFPTDFLSRVARPSGFIPPYAASLSRDGSELALETLASHGPLDRRERIATPLGLDGMTLDMSVRAAPITSPLLVSMLLPLVMWAAAAGIGWFVVDRLLIRPLRRLHRSVGEYQPGEVIEPMPSSDMPAREIRELGNTFTDISKTVRAHEADLAEGLVRQTRLTREVHHRVKNNLQVIASLINFHARSAHGEEAGQAYASIQRRVDALAVVHRYHYAEMEENHGLELRSVLGELASNIRATAPASASGLRITLDLDPFLVSQDTAVAVAFLLTELVELAMKCSGSAAVNISLKPGDPKECATLRLSSPALVQSAAFDTLNETRYGRIITGLSRQLRAKLHYDPLVGAYEISIPVLGLA</sequence>
<proteinExistence type="predicted"/>
<evidence type="ECO:0000256" key="8">
    <source>
        <dbReference type="SAM" id="Phobius"/>
    </source>
</evidence>
<evidence type="ECO:0000256" key="7">
    <source>
        <dbReference type="ARBA" id="ARBA00022840"/>
    </source>
</evidence>
<feature type="transmembrane region" description="Helical" evidence="8">
    <location>
        <begin position="27"/>
        <end position="47"/>
    </location>
</feature>
<reference evidence="10 11" key="1">
    <citation type="submission" date="2021-07" db="EMBL/GenBank/DDBJ databases">
        <title>Stakelama flava sp. nov., a novel endophytic bacterium isolated from branch of Kandelia candel.</title>
        <authorList>
            <person name="Tuo L."/>
        </authorList>
    </citation>
    <scope>NUCLEOTIDE SEQUENCE [LARGE SCALE GENOMIC DNA]</scope>
    <source>
        <strain evidence="10 11">CBK3Z-3</strain>
    </source>
</reference>
<keyword evidence="6 10" id="KW-0418">Kinase</keyword>
<keyword evidence="8" id="KW-0472">Membrane</keyword>
<evidence type="ECO:0000259" key="9">
    <source>
        <dbReference type="PROSITE" id="PS50885"/>
    </source>
</evidence>
<keyword evidence="8" id="KW-1133">Transmembrane helix</keyword>
<comment type="catalytic activity">
    <reaction evidence="1">
        <text>ATP + protein L-histidine = ADP + protein N-phospho-L-histidine.</text>
        <dbReference type="EC" id="2.7.13.3"/>
    </reaction>
</comment>
<evidence type="ECO:0000256" key="2">
    <source>
        <dbReference type="ARBA" id="ARBA00012438"/>
    </source>
</evidence>
<organism evidence="10 11">
    <name type="scientific">Stakelama flava</name>
    <dbReference type="NCBI Taxonomy" id="2860338"/>
    <lineage>
        <taxon>Bacteria</taxon>
        <taxon>Pseudomonadati</taxon>
        <taxon>Pseudomonadota</taxon>
        <taxon>Alphaproteobacteria</taxon>
        <taxon>Sphingomonadales</taxon>
        <taxon>Sphingomonadaceae</taxon>
        <taxon>Stakelama</taxon>
    </lineage>
</organism>
<evidence type="ECO:0000256" key="4">
    <source>
        <dbReference type="ARBA" id="ARBA00022679"/>
    </source>
</evidence>
<dbReference type="EC" id="2.7.13.3" evidence="2"/>
<evidence type="ECO:0000256" key="6">
    <source>
        <dbReference type="ARBA" id="ARBA00022777"/>
    </source>
</evidence>
<evidence type="ECO:0000313" key="10">
    <source>
        <dbReference type="EMBL" id="MBW4329700.1"/>
    </source>
</evidence>
<dbReference type="PROSITE" id="PS50885">
    <property type="entry name" value="HAMP"/>
    <property type="match status" value="1"/>
</dbReference>
<feature type="transmembrane region" description="Helical" evidence="8">
    <location>
        <begin position="242"/>
        <end position="264"/>
    </location>
</feature>
<evidence type="ECO:0000256" key="1">
    <source>
        <dbReference type="ARBA" id="ARBA00000085"/>
    </source>
</evidence>
<dbReference type="PANTHER" id="PTHR41523:SF8">
    <property type="entry name" value="ETHYLENE RESPONSE SENSOR PROTEIN"/>
    <property type="match status" value="1"/>
</dbReference>